<dbReference type="Pfam" id="PF00078">
    <property type="entry name" value="RVT_1"/>
    <property type="match status" value="1"/>
</dbReference>
<feature type="region of interest" description="Disordered" evidence="2">
    <location>
        <begin position="1424"/>
        <end position="1464"/>
    </location>
</feature>
<gene>
    <name evidence="4" type="ORF">CTEN210_01491</name>
</gene>
<accession>A0AAD3GZG4</accession>
<protein>
    <recommendedName>
        <fullName evidence="3">Reverse transcriptase domain-containing protein</fullName>
    </recommendedName>
</protein>
<organism evidence="4 5">
    <name type="scientific">Chaetoceros tenuissimus</name>
    <dbReference type="NCBI Taxonomy" id="426638"/>
    <lineage>
        <taxon>Eukaryota</taxon>
        <taxon>Sar</taxon>
        <taxon>Stramenopiles</taxon>
        <taxon>Ochrophyta</taxon>
        <taxon>Bacillariophyta</taxon>
        <taxon>Coscinodiscophyceae</taxon>
        <taxon>Chaetocerotophycidae</taxon>
        <taxon>Chaetocerotales</taxon>
        <taxon>Chaetocerotaceae</taxon>
        <taxon>Chaetoceros</taxon>
    </lineage>
</organism>
<feature type="domain" description="Reverse transcriptase" evidence="3">
    <location>
        <begin position="439"/>
        <end position="598"/>
    </location>
</feature>
<feature type="region of interest" description="Disordered" evidence="2">
    <location>
        <begin position="2537"/>
        <end position="2565"/>
    </location>
</feature>
<name>A0AAD3GZG4_9STRA</name>
<dbReference type="Proteomes" id="UP001054902">
    <property type="component" value="Unassembled WGS sequence"/>
</dbReference>
<proteinExistence type="predicted"/>
<evidence type="ECO:0000313" key="4">
    <source>
        <dbReference type="EMBL" id="GFH45017.1"/>
    </source>
</evidence>
<reference evidence="4 5" key="1">
    <citation type="journal article" date="2021" name="Sci. Rep.">
        <title>The genome of the diatom Chaetoceros tenuissimus carries an ancient integrated fragment of an extant virus.</title>
        <authorList>
            <person name="Hongo Y."/>
            <person name="Kimura K."/>
            <person name="Takaki Y."/>
            <person name="Yoshida Y."/>
            <person name="Baba S."/>
            <person name="Kobayashi G."/>
            <person name="Nagasaki K."/>
            <person name="Hano T."/>
            <person name="Tomaru Y."/>
        </authorList>
    </citation>
    <scope>NUCLEOTIDE SEQUENCE [LARGE SCALE GENOMIC DNA]</scope>
    <source>
        <strain evidence="4 5">NIES-3715</strain>
    </source>
</reference>
<keyword evidence="5" id="KW-1185">Reference proteome</keyword>
<evidence type="ECO:0000259" key="3">
    <source>
        <dbReference type="Pfam" id="PF00078"/>
    </source>
</evidence>
<sequence>MGLLDLFEDPPDVKAYSKSSIQEKLSLSKECLLSTSASIRNAARAKSDRKLPTLLKTLKKQLNRLISHIETAETTIAKNISDTEVMINISQLRDTPNQTQDEESADPKESAPPSTTIKEHPPLISMNPKEVKIDKALDLIKKHQKFLKAINLTKDITNDALDKLSIFVDATDTITSQITLPFITDLHQQYITKIKGKIKHITVNFTNINKDFHSQFGDPAKPAKLIKPKLHAPPAANTTIPVYTDATSAPIHVPAIGPQQQKEATIATQQQQADKPPGKQLHFVELTHDQVGPNGIIYDPTISFTAKDLTQYHPAANQFPPGVQEEIIQAHEIFPSITENLKQRYRDNQHKPEVEWPFRASITTCPDTQAPLLKFHNEQPSMKKKIPYVPSAARLNGFTLNVLARLHPCWMRALDKLTDLILITRILPRQIKTTGRVLIDKPNSTDKRPISILHAYDSYIDNIVAQHLAQAVEDLNIYDDTIAAYRPGHSCADCTLNHLLAIQDTRARPGYYMCQLDEDKEKYFDRITTELQLLPFHLMGFPNNGYMEWIAESLNNVTVLTATPFGTVQTAFHCGVRQGSTLSCVIANAVAWLSAAPWAMSLMNSPSPPGHQPAKLHPFDITHGHNAMLQKASYCDDSSAYITSTNPQTLFDYISRDIAYSNIISIVTKLSINAKKSRIRIYNLPSRYPIPSFHYVSWHHLTKTVQAERIPTDNMVDLSPTSTNRHFGTFSDKLGHTQSNQRQHFPKMHASRKSFKDLLLHPSTFSKEYPSLVTSTLNFNVLAMTYDLAAAIKDDHITLYSLAAPTYGLRPAADALSTIFLPPSALGHNFTGVLTLQLATATARELFVTLNAPHPQQTSLLQSRARATLHRLTTTAPVFDPLDTIPHALEQLALLGVYLLPTSYPIANQAMTHLIKHDESCTALGFPQFQEIANTSPLKHLLNYHNTKYILTDKVYRSLLLTLFSLHNTMDTPFHKSSTFQEIQYTSTMPTPVHNPYHTPQERASLLRSAASNLRPQYNHLSHILQLDFLRHRSLAQPQKCLNNKALSPALFEHHSLFPPNTYDPWPVSPIQSLRDFHNSHTLPPTADGSTFSHPAYIQQTHGSPLLYSSDSGFSNKTGFTVASSILLSFTTETINGAKEIQLDKPVLPVLLRNHILAETYGTKETDNNMGEAQGLILSLLMAPANIPSIFLIDSKIALLQIMAYFHPSDTTIRNKLRQQIHTTSMYHYSELQEALLTHWPDPSYRPSEIPMQHTTYEVRSNFLRLLAHLQETLDEQSIVHLTPTAKRHNFTTDTKDTDIPEYPTTHLHVISLLGLLPINTHLAIHEYFHMLLQKYASAAHENANARDLHNKRHLHLSYITDKLALEAVDVQEDNEQAFHKLRQLLNQYKDTDDLGTILRDRFLLLLRRLTQKSVKLQQTIANTLRKEHHNQPTPQEDQPSSKKSKKRKSTKPADTNNKRLKRTPISRHYSCHGPWCTLKKAISLPYTITDHKRICSQCDTMNLATTLSTTIIAHLVCQESALALILHYTSMDPTQYESMVISHWLSNLRIPLDEIREILSNVLSHTDTQQISPAITFLEKDDAQFVPPDNDLLQKILQLIAYACLITTDPHPTREFPPITPAHIHYVLDQATDFCACSHPKAAPHLHTHLCVYCSKLIPNKYRPHENRHKDATTCITCDKVLLYAKHSNTPCDICTMTAILIQRNPKATWMSLIKTTTPSVLNHAKTTPYDYISHAISKCASSNTPSMTPADIYVPSVSTCAPPLESSEIDLDFVYQECYDDEPICENPLFRPCPPPTSFPQTYATPARPNAITITNLHLALHPALYNHNKRLHLHYKRPAFPRFDGIRPPAFGYYPEMFFDENVQALARAMPNLHIHKVSPTIIHPHKSYINQDKDFPHTTHHHTVAASILMHLDTSLTEHPLSIPPKPVLLRNHILAKTYGTAHTDNNMGESQALTMSLNTSPLQTPVIFLLDSRVVLLQVFLYFHPQSQTIRHHLRKHIHTTSIHHYSELSQALQQHWPDPTSRPAQATYTDQIPIPVQTQFEDLLTMLAQQLGDTTIATLNQDSAMNPEETQESTYTNSTVGLRIGHHLFLHIHSHQLTNYGRIRTKTIDGVQVKISPHPNLALALANTWADRAASRMALALLPALPHFLLLDISHPPMQTLQYIFQHRARLVNTDITQYILNQFTSHNYKLAIENPAQWFLRFCPYFSDPLNTFQTSKTLRNIAQEKAHSHQRMIHIFDDYRKCFQLSCHPNETMPKTKITTTMLSCPFCPDSSIPASTAHFHLACTHGTISNKRRTLLGPINDILHALDSLTRYMINTIQPNPQPNRFIPRFSLFLRAAIQNATLITPLSEKEQQEYINTTIYPPFEELGYPSKPHWIGNPTVHPPLTPTDAHYTHLMGPSSTTPTYPDEHTAVIALLGLLPTNTHLAIEEYIHMITTKYTQAIRIHQTAQERLDAQPLTIAELYTQLQSTGAESAEQDTLCHLLQPTDASTLSAYCLKMYHRLLKQLQTKTEKLQSKIQSVLNEYKDNQIQTYKKAQPPKEGELPSPKPTPVPSKKRPRVPCQGTWCTLRQFAAMPYTLTSTASDCSQCTLMQEAVQLSTKIIAQLIPRPSAIALLSQYTPLAPHQMQLHTLANNTAASPVPLDEIRDIICNSIPTTIINQISPRLNFLHPDDAHYSDPDHSLQDLVLQHVAYATLISTSPALTHEFPSLRNPYHIHRLLTRATTFCKCPESAPVVHNDTNICRQCSSLIKNNHRPTDVSQATYTTCISCDQVLHDIKYPNMPCESCFLTAIIIQNNPAQTWYTLTYRTTPNMSTVVHTTPYSYISHIIPSTVHHQVIPPEEIFQPRQEPLLREQYPYTEDPDFHFQELLEDVPFTELKPFPPRPKPMEFPDQYAEATSHNIVTKVHQTFHPKKFPSLRPLYLTYSHPTFPYFDDIREPEFGHYPEAYIDTNLPNLAKALPYIQIRQVSITQDHPLPTKQLQLTTDYQTIITWSFTDHPKRDPNQRLGPIPESFIITVYPALHPPFQYRMYFHPGSQIEELPEYHFPQNTIPVHYISLRPKETPTLHVLAAIYLTATIPPQCLSYNTIQDFDILNPNNDTDPLWYIKIYARNSYYRFLYEQDTSSRFSKNNSIEDTFARTTHTHGIPCLNFRDCSRLEDTYRPEFEQGKNSIGEVELSNGTRFSADENRFCLYLSDPMDIKYWFPVKGLWHPLAGPLFGKTEIEYILEDE</sequence>
<dbReference type="InterPro" id="IPR000477">
    <property type="entry name" value="RT_dom"/>
</dbReference>
<evidence type="ECO:0000256" key="2">
    <source>
        <dbReference type="SAM" id="MobiDB-lite"/>
    </source>
</evidence>
<evidence type="ECO:0000256" key="1">
    <source>
        <dbReference type="SAM" id="Coils"/>
    </source>
</evidence>
<feature type="region of interest" description="Disordered" evidence="2">
    <location>
        <begin position="93"/>
        <end position="122"/>
    </location>
</feature>
<comment type="caution">
    <text evidence="4">The sequence shown here is derived from an EMBL/GenBank/DDBJ whole genome shotgun (WGS) entry which is preliminary data.</text>
</comment>
<evidence type="ECO:0000313" key="5">
    <source>
        <dbReference type="Proteomes" id="UP001054902"/>
    </source>
</evidence>
<keyword evidence="1" id="KW-0175">Coiled coil</keyword>
<dbReference type="EMBL" id="BLLK01000020">
    <property type="protein sequence ID" value="GFH45017.1"/>
    <property type="molecule type" value="Genomic_DNA"/>
</dbReference>
<feature type="coiled-coil region" evidence="1">
    <location>
        <begin position="2505"/>
        <end position="2532"/>
    </location>
</feature>